<dbReference type="PANTHER" id="PTHR43415:SF3">
    <property type="entry name" value="GNAT-FAMILY ACETYLTRANSFERASE"/>
    <property type="match status" value="1"/>
</dbReference>
<dbReference type="GO" id="GO:0016747">
    <property type="term" value="F:acyltransferase activity, transferring groups other than amino-acyl groups"/>
    <property type="evidence" value="ECO:0007669"/>
    <property type="project" value="InterPro"/>
</dbReference>
<accession>A0A0S7B5L1</accession>
<keyword evidence="2" id="KW-0808">Transferase</keyword>
<dbReference type="RefSeq" id="WP_075071898.1">
    <property type="nucleotide sequence ID" value="NZ_DF967972.1"/>
</dbReference>
<dbReference type="OrthoDB" id="9795206at2"/>
<organism evidence="2">
    <name type="scientific">Longilinea arvoryzae</name>
    <dbReference type="NCBI Taxonomy" id="360412"/>
    <lineage>
        <taxon>Bacteria</taxon>
        <taxon>Bacillati</taxon>
        <taxon>Chloroflexota</taxon>
        <taxon>Anaerolineae</taxon>
        <taxon>Anaerolineales</taxon>
        <taxon>Anaerolineaceae</taxon>
        <taxon>Longilinea</taxon>
    </lineage>
</organism>
<evidence type="ECO:0000313" key="2">
    <source>
        <dbReference type="EMBL" id="GAP12476.1"/>
    </source>
</evidence>
<gene>
    <name evidence="2" type="ORF">LARV_00211</name>
</gene>
<proteinExistence type="predicted"/>
<evidence type="ECO:0000259" key="1">
    <source>
        <dbReference type="PROSITE" id="PS51186"/>
    </source>
</evidence>
<dbReference type="PANTHER" id="PTHR43415">
    <property type="entry name" value="SPERMIDINE N(1)-ACETYLTRANSFERASE"/>
    <property type="match status" value="1"/>
</dbReference>
<sequence length="156" mass="17177">MTLYSGQDINLGPVTLSLPDPREIENSVSMPDMVEAMTQWLQRAMSGSDTLYFAIRLDGMLAGQIFLYDLDAHADEAQVGLHLFDPAMRGRGVGPAALALLQQYVAEQTSLKRLVFMVANNHSAALRAAEKCGFRSKGKSKKDSQQVVYVWNVPTD</sequence>
<dbReference type="Gene3D" id="3.40.630.30">
    <property type="match status" value="1"/>
</dbReference>
<dbReference type="SUPFAM" id="SSF55729">
    <property type="entry name" value="Acyl-CoA N-acyltransferases (Nat)"/>
    <property type="match status" value="1"/>
</dbReference>
<name>A0A0S7B5L1_9CHLR</name>
<dbReference type="EMBL" id="DF967972">
    <property type="protein sequence ID" value="GAP12476.1"/>
    <property type="molecule type" value="Genomic_DNA"/>
</dbReference>
<protein>
    <submittedName>
        <fullName evidence="2">Acetyltransferase</fullName>
    </submittedName>
</protein>
<reference evidence="2" key="1">
    <citation type="submission" date="2015-07" db="EMBL/GenBank/DDBJ databases">
        <title>Draft Genome Sequences of Anaerolinea thermolimosa IMO-1, Bellilinea caldifistulae GOMI-1, Leptolinea tardivitalis YMTK-2, Levilinea saccharolytica KIBI-1,Longilinea arvoryzae KOME-1, Previously Described as Members of the Anaerolineaceae (Chloroflexi).</title>
        <authorList>
            <person name="Sekiguchi Y."/>
            <person name="Ohashi A."/>
            <person name="Matsuura N."/>
            <person name="Tourlousse M.D."/>
        </authorList>
    </citation>
    <scope>NUCLEOTIDE SEQUENCE [LARGE SCALE GENOMIC DNA]</scope>
    <source>
        <strain evidence="2">KOME-1</strain>
    </source>
</reference>
<dbReference type="Proteomes" id="UP000055060">
    <property type="component" value="Unassembled WGS sequence"/>
</dbReference>
<dbReference type="PROSITE" id="PS51186">
    <property type="entry name" value="GNAT"/>
    <property type="match status" value="1"/>
</dbReference>
<dbReference type="CDD" id="cd04301">
    <property type="entry name" value="NAT_SF"/>
    <property type="match status" value="1"/>
</dbReference>
<dbReference type="Pfam" id="PF13302">
    <property type="entry name" value="Acetyltransf_3"/>
    <property type="match status" value="1"/>
</dbReference>
<dbReference type="AlphaFoldDB" id="A0A0S7B5L1"/>
<evidence type="ECO:0000313" key="3">
    <source>
        <dbReference type="Proteomes" id="UP000055060"/>
    </source>
</evidence>
<feature type="domain" description="N-acetyltransferase" evidence="1">
    <location>
        <begin position="9"/>
        <end position="154"/>
    </location>
</feature>
<dbReference type="InterPro" id="IPR000182">
    <property type="entry name" value="GNAT_dom"/>
</dbReference>
<keyword evidence="3" id="KW-1185">Reference proteome</keyword>
<dbReference type="InterPro" id="IPR016181">
    <property type="entry name" value="Acyl_CoA_acyltransferase"/>
</dbReference>
<dbReference type="STRING" id="360412.LARV_00211"/>